<evidence type="ECO:0000259" key="2">
    <source>
        <dbReference type="Pfam" id="PF11790"/>
    </source>
</evidence>
<keyword evidence="1" id="KW-0732">Signal</keyword>
<gene>
    <name evidence="3" type="ORF">LLEC1_00171</name>
</gene>
<feature type="chain" id="PRO_5008104494" description="Asl1-like glycosyl hydrolase catalytic domain-containing protein" evidence="1">
    <location>
        <begin position="26"/>
        <end position="254"/>
    </location>
</feature>
<dbReference type="EMBL" id="LUKN01001293">
    <property type="protein sequence ID" value="OAR01223.1"/>
    <property type="molecule type" value="Genomic_DNA"/>
</dbReference>
<dbReference type="Pfam" id="PF11790">
    <property type="entry name" value="Glyco_hydro_cc"/>
    <property type="match status" value="1"/>
</dbReference>
<dbReference type="GO" id="GO:0009277">
    <property type="term" value="C:fungal-type cell wall"/>
    <property type="evidence" value="ECO:0007669"/>
    <property type="project" value="TreeGrafter"/>
</dbReference>
<feature type="domain" description="Asl1-like glycosyl hydrolase catalytic" evidence="2">
    <location>
        <begin position="37"/>
        <end position="250"/>
    </location>
</feature>
<dbReference type="PANTHER" id="PTHR34154">
    <property type="entry name" value="ALKALI-SENSITIVE LINKAGE PROTEIN 1"/>
    <property type="match status" value="1"/>
</dbReference>
<dbReference type="InterPro" id="IPR053183">
    <property type="entry name" value="ASL1"/>
</dbReference>
<dbReference type="OrthoDB" id="43654at2759"/>
<evidence type="ECO:0000256" key="1">
    <source>
        <dbReference type="SAM" id="SignalP"/>
    </source>
</evidence>
<sequence>MVTFSLLSTLAVLAVAVAGSKRGFAVNDEVDVSKGGVTLNGYKSKISWTYNWDSNTRKKQPYAEFVPMLWGTQSYHTNQWANNTNLWLSRGTKHLLGFNEPERPDQAALSPQQAADAWRRYMNQFSGRAKLGAPAVSNDGYNWLKDFLGKCHDCHIDFVPVHWYNDHTLEGDLESWVNKVCSLVGNRKVWITEFKGFGNQDQQRQFMKKALPWLDSKACVERYAYFGTANNNKDLLVGNGPRFSPLGYDYVYHD</sequence>
<dbReference type="OMA" id="MLWGTQS"/>
<reference evidence="3 4" key="1">
    <citation type="submission" date="2016-03" db="EMBL/GenBank/DDBJ databases">
        <title>Fine-scale spatial genetic structure of a fungal parasite of coffee scale insects.</title>
        <authorList>
            <person name="Jackson D."/>
            <person name="Zemenick K.A."/>
            <person name="Malloure B."/>
            <person name="Quandt C.A."/>
            <person name="James T.Y."/>
        </authorList>
    </citation>
    <scope>NUCLEOTIDE SEQUENCE [LARGE SCALE GENOMIC DNA]</scope>
    <source>
        <strain evidence="3 4">UM487</strain>
    </source>
</reference>
<evidence type="ECO:0000313" key="4">
    <source>
        <dbReference type="Proteomes" id="UP000243081"/>
    </source>
</evidence>
<dbReference type="InterPro" id="IPR024655">
    <property type="entry name" value="Asl1_glyco_hydro_catalytic"/>
</dbReference>
<dbReference type="PANTHER" id="PTHR34154:SF10">
    <property type="entry name" value="ASL1-LIKE GLYCOSYL HYDROLASE CATALYTIC DOMAIN-CONTAINING PROTEIN"/>
    <property type="match status" value="1"/>
</dbReference>
<accession>A0A179IFZ5</accession>
<feature type="signal peptide" evidence="1">
    <location>
        <begin position="1"/>
        <end position="25"/>
    </location>
</feature>
<dbReference type="AlphaFoldDB" id="A0A179IFZ5"/>
<keyword evidence="4" id="KW-1185">Reference proteome</keyword>
<dbReference type="SUPFAM" id="SSF51445">
    <property type="entry name" value="(Trans)glycosidases"/>
    <property type="match status" value="1"/>
</dbReference>
<proteinExistence type="predicted"/>
<evidence type="ECO:0000313" key="3">
    <source>
        <dbReference type="EMBL" id="OAR01223.1"/>
    </source>
</evidence>
<dbReference type="GO" id="GO:0071966">
    <property type="term" value="P:fungal-type cell wall polysaccharide metabolic process"/>
    <property type="evidence" value="ECO:0007669"/>
    <property type="project" value="TreeGrafter"/>
</dbReference>
<protein>
    <recommendedName>
        <fullName evidence="2">Asl1-like glycosyl hydrolase catalytic domain-containing protein</fullName>
    </recommendedName>
</protein>
<dbReference type="InterPro" id="IPR017853">
    <property type="entry name" value="GH"/>
</dbReference>
<name>A0A179IFZ5_CORDF</name>
<dbReference type="Gene3D" id="3.20.20.80">
    <property type="entry name" value="Glycosidases"/>
    <property type="match status" value="1"/>
</dbReference>
<organism evidence="3 4">
    <name type="scientific">Cordyceps confragosa</name>
    <name type="common">Lecanicillium lecanii</name>
    <dbReference type="NCBI Taxonomy" id="2714763"/>
    <lineage>
        <taxon>Eukaryota</taxon>
        <taxon>Fungi</taxon>
        <taxon>Dikarya</taxon>
        <taxon>Ascomycota</taxon>
        <taxon>Pezizomycotina</taxon>
        <taxon>Sordariomycetes</taxon>
        <taxon>Hypocreomycetidae</taxon>
        <taxon>Hypocreales</taxon>
        <taxon>Cordycipitaceae</taxon>
        <taxon>Akanthomyces</taxon>
    </lineage>
</organism>
<comment type="caution">
    <text evidence="3">The sequence shown here is derived from an EMBL/GenBank/DDBJ whole genome shotgun (WGS) entry which is preliminary data.</text>
</comment>
<dbReference type="Proteomes" id="UP000243081">
    <property type="component" value="Unassembled WGS sequence"/>
</dbReference>